<dbReference type="RefSeq" id="WP_275568594.1">
    <property type="nucleotide sequence ID" value="NZ_JARGYC010000051.1"/>
</dbReference>
<dbReference type="Proteomes" id="UP001220964">
    <property type="component" value="Unassembled WGS sequence"/>
</dbReference>
<reference evidence="1" key="1">
    <citation type="submission" date="2023-03" db="EMBL/GenBank/DDBJ databases">
        <title>Multiphase analysis and comparison of six strains from genera Psychromarinibacter, Lutimaribacter, and Maritimibacter, including a novel species: Psychromarinibacter sediminicola sp. nov.</title>
        <authorList>
            <person name="Wang Y.-H."/>
            <person name="Ye M.-Q."/>
            <person name="Du Z.-J."/>
        </authorList>
    </citation>
    <scope>NUCLEOTIDE SEQUENCE</scope>
    <source>
        <strain evidence="1">C21-152</strain>
    </source>
</reference>
<protein>
    <submittedName>
        <fullName evidence="1">Uncharacterized protein</fullName>
    </submittedName>
</protein>
<name>A0AAE3T9P9_9RHOB</name>
<proteinExistence type="predicted"/>
<comment type="caution">
    <text evidence="1">The sequence shown here is derived from an EMBL/GenBank/DDBJ whole genome shotgun (WGS) entry which is preliminary data.</text>
</comment>
<evidence type="ECO:0000313" key="1">
    <source>
        <dbReference type="EMBL" id="MDF0602467.1"/>
    </source>
</evidence>
<keyword evidence="2" id="KW-1185">Reference proteome</keyword>
<dbReference type="AlphaFoldDB" id="A0AAE3T9P9"/>
<sequence>MSDATARGGQSAPAFWRRLPDMWKFVTVLLAIAATAIGGYKWVDDTIDGMQGQIDALSLRIDGVASDMVPPSELENYVSAETLQQETCNLNLQLQLLEFRALSRAYGELFQMMNAAADLYRGRALSPLEEQQLAEIVRRRSSIATKKEEIDSEMDALQRRALASGGCA</sequence>
<gene>
    <name evidence="1" type="ORF">P1J78_17150</name>
</gene>
<accession>A0AAE3T9P9</accession>
<evidence type="ECO:0000313" key="2">
    <source>
        <dbReference type="Proteomes" id="UP001220964"/>
    </source>
</evidence>
<organism evidence="1 2">
    <name type="scientific">Psychromarinibacter sediminicola</name>
    <dbReference type="NCBI Taxonomy" id="3033385"/>
    <lineage>
        <taxon>Bacteria</taxon>
        <taxon>Pseudomonadati</taxon>
        <taxon>Pseudomonadota</taxon>
        <taxon>Alphaproteobacteria</taxon>
        <taxon>Rhodobacterales</taxon>
        <taxon>Paracoccaceae</taxon>
        <taxon>Psychromarinibacter</taxon>
    </lineage>
</organism>
<dbReference type="EMBL" id="JARGYC010000051">
    <property type="protein sequence ID" value="MDF0602467.1"/>
    <property type="molecule type" value="Genomic_DNA"/>
</dbReference>